<dbReference type="EMBL" id="FQWZ01000006">
    <property type="protein sequence ID" value="SHH14475.1"/>
    <property type="molecule type" value="Genomic_DNA"/>
</dbReference>
<sequence>MKSLKKWVPVVLACSAITGCATILNEETQPVNISASNGKPIEGTIAGTPFTAPGIVNVKRAQDGQIAKVSTPGCTPETAIPASVDSKFFINILTGGTFGSTTDMSTEEMWKYQDAVTISCQ</sequence>
<keyword evidence="1" id="KW-0732">Signal</keyword>
<feature type="signal peptide" evidence="1">
    <location>
        <begin position="1"/>
        <end position="21"/>
    </location>
</feature>
<evidence type="ECO:0000313" key="3">
    <source>
        <dbReference type="Proteomes" id="UP000199758"/>
    </source>
</evidence>
<dbReference type="PROSITE" id="PS51257">
    <property type="entry name" value="PROKAR_LIPOPROTEIN"/>
    <property type="match status" value="1"/>
</dbReference>
<dbReference type="AlphaFoldDB" id="A0A1M5QK55"/>
<reference evidence="2 3" key="1">
    <citation type="submission" date="2016-11" db="EMBL/GenBank/DDBJ databases">
        <authorList>
            <person name="Jaros S."/>
            <person name="Januszkiewicz K."/>
            <person name="Wedrychowicz H."/>
        </authorList>
    </citation>
    <scope>NUCLEOTIDE SEQUENCE [LARGE SCALE GENOMIC DNA]</scope>
    <source>
        <strain evidence="2 3">CGMCC 1.7049</strain>
    </source>
</reference>
<accession>A0A1M5QK55</accession>
<proteinExistence type="predicted"/>
<evidence type="ECO:0008006" key="4">
    <source>
        <dbReference type="Google" id="ProtNLM"/>
    </source>
</evidence>
<dbReference type="RefSeq" id="WP_084083420.1">
    <property type="nucleotide sequence ID" value="NZ_FQWZ01000006.1"/>
</dbReference>
<protein>
    <recommendedName>
        <fullName evidence="4">Adenosine deaminase</fullName>
    </recommendedName>
</protein>
<feature type="chain" id="PRO_5013359369" description="Adenosine deaminase" evidence="1">
    <location>
        <begin position="22"/>
        <end position="121"/>
    </location>
</feature>
<name>A0A1M5QK55_9GAMM</name>
<dbReference type="STRING" id="490188.SAMN04488068_2673"/>
<evidence type="ECO:0000256" key="1">
    <source>
        <dbReference type="SAM" id="SignalP"/>
    </source>
</evidence>
<keyword evidence="3" id="KW-1185">Reference proteome</keyword>
<gene>
    <name evidence="2" type="ORF">SAMN04488068_2673</name>
</gene>
<dbReference type="Proteomes" id="UP000199758">
    <property type="component" value="Unassembled WGS sequence"/>
</dbReference>
<evidence type="ECO:0000313" key="2">
    <source>
        <dbReference type="EMBL" id="SHH14475.1"/>
    </source>
</evidence>
<dbReference type="OrthoDB" id="194242at2"/>
<organism evidence="2 3">
    <name type="scientific">Hydrocarboniphaga daqingensis</name>
    <dbReference type="NCBI Taxonomy" id="490188"/>
    <lineage>
        <taxon>Bacteria</taxon>
        <taxon>Pseudomonadati</taxon>
        <taxon>Pseudomonadota</taxon>
        <taxon>Gammaproteobacteria</taxon>
        <taxon>Nevskiales</taxon>
        <taxon>Nevskiaceae</taxon>
        <taxon>Hydrocarboniphaga</taxon>
    </lineage>
</organism>